<sequence>MLLISLCGICANPPAYSGSHGVVISPSLSLSFTNTSNLTNFPLSYLIPLINNTSFAFSFSSSLLFTAGRFTRTFKISLRRTGNLTLSTVFTSPVVATCELLLRCGGRLLRHGNTSFEFSIKLYLSFPRSTQSLLYTRTRSSFSS</sequence>
<protein>
    <submittedName>
        <fullName evidence="1">Uncharacterized protein</fullName>
    </submittedName>
</protein>
<gene>
    <name evidence="1" type="ORF">HanXRQr2_Chr11g0474871</name>
</gene>
<proteinExistence type="predicted"/>
<evidence type="ECO:0000313" key="1">
    <source>
        <dbReference type="EMBL" id="KAF5780694.1"/>
    </source>
</evidence>
<accession>A0A9K3MYP3</accession>
<dbReference type="Proteomes" id="UP000215914">
    <property type="component" value="Unassembled WGS sequence"/>
</dbReference>
<dbReference type="Gramene" id="mRNA:HanXRQr2_Chr11g0474871">
    <property type="protein sequence ID" value="CDS:HanXRQr2_Chr11g0474871.1"/>
    <property type="gene ID" value="HanXRQr2_Chr11g0474871"/>
</dbReference>
<dbReference type="EMBL" id="MNCJ02000326">
    <property type="protein sequence ID" value="KAF5780694.1"/>
    <property type="molecule type" value="Genomic_DNA"/>
</dbReference>
<reference evidence="1" key="1">
    <citation type="journal article" date="2017" name="Nature">
        <title>The sunflower genome provides insights into oil metabolism, flowering and Asterid evolution.</title>
        <authorList>
            <person name="Badouin H."/>
            <person name="Gouzy J."/>
            <person name="Grassa C.J."/>
            <person name="Murat F."/>
            <person name="Staton S.E."/>
            <person name="Cottret L."/>
            <person name="Lelandais-Briere C."/>
            <person name="Owens G.L."/>
            <person name="Carrere S."/>
            <person name="Mayjonade B."/>
            <person name="Legrand L."/>
            <person name="Gill N."/>
            <person name="Kane N.C."/>
            <person name="Bowers J.E."/>
            <person name="Hubner S."/>
            <person name="Bellec A."/>
            <person name="Berard A."/>
            <person name="Berges H."/>
            <person name="Blanchet N."/>
            <person name="Boniface M.C."/>
            <person name="Brunel D."/>
            <person name="Catrice O."/>
            <person name="Chaidir N."/>
            <person name="Claudel C."/>
            <person name="Donnadieu C."/>
            <person name="Faraut T."/>
            <person name="Fievet G."/>
            <person name="Helmstetter N."/>
            <person name="King M."/>
            <person name="Knapp S.J."/>
            <person name="Lai Z."/>
            <person name="Le Paslier M.C."/>
            <person name="Lippi Y."/>
            <person name="Lorenzon L."/>
            <person name="Mandel J.R."/>
            <person name="Marage G."/>
            <person name="Marchand G."/>
            <person name="Marquand E."/>
            <person name="Bret-Mestries E."/>
            <person name="Morien E."/>
            <person name="Nambeesan S."/>
            <person name="Nguyen T."/>
            <person name="Pegot-Espagnet P."/>
            <person name="Pouilly N."/>
            <person name="Raftis F."/>
            <person name="Sallet E."/>
            <person name="Schiex T."/>
            <person name="Thomas J."/>
            <person name="Vandecasteele C."/>
            <person name="Vares D."/>
            <person name="Vear F."/>
            <person name="Vautrin S."/>
            <person name="Crespi M."/>
            <person name="Mangin B."/>
            <person name="Burke J.M."/>
            <person name="Salse J."/>
            <person name="Munos S."/>
            <person name="Vincourt P."/>
            <person name="Rieseberg L.H."/>
            <person name="Langlade N.B."/>
        </authorList>
    </citation>
    <scope>NUCLEOTIDE SEQUENCE</scope>
    <source>
        <tissue evidence="1">Leaves</tissue>
    </source>
</reference>
<evidence type="ECO:0000313" key="2">
    <source>
        <dbReference type="Proteomes" id="UP000215914"/>
    </source>
</evidence>
<comment type="caution">
    <text evidence="1">The sequence shown here is derived from an EMBL/GenBank/DDBJ whole genome shotgun (WGS) entry which is preliminary data.</text>
</comment>
<name>A0A9K3MYP3_HELAN</name>
<reference evidence="1" key="2">
    <citation type="submission" date="2020-06" db="EMBL/GenBank/DDBJ databases">
        <title>Helianthus annuus Genome sequencing and assembly Release 2.</title>
        <authorList>
            <person name="Gouzy J."/>
            <person name="Langlade N."/>
            <person name="Munos S."/>
        </authorList>
    </citation>
    <scope>NUCLEOTIDE SEQUENCE</scope>
    <source>
        <tissue evidence="1">Leaves</tissue>
    </source>
</reference>
<keyword evidence="2" id="KW-1185">Reference proteome</keyword>
<organism evidence="1 2">
    <name type="scientific">Helianthus annuus</name>
    <name type="common">Common sunflower</name>
    <dbReference type="NCBI Taxonomy" id="4232"/>
    <lineage>
        <taxon>Eukaryota</taxon>
        <taxon>Viridiplantae</taxon>
        <taxon>Streptophyta</taxon>
        <taxon>Embryophyta</taxon>
        <taxon>Tracheophyta</taxon>
        <taxon>Spermatophyta</taxon>
        <taxon>Magnoliopsida</taxon>
        <taxon>eudicotyledons</taxon>
        <taxon>Gunneridae</taxon>
        <taxon>Pentapetalae</taxon>
        <taxon>asterids</taxon>
        <taxon>campanulids</taxon>
        <taxon>Asterales</taxon>
        <taxon>Asteraceae</taxon>
        <taxon>Asteroideae</taxon>
        <taxon>Heliantheae alliance</taxon>
        <taxon>Heliantheae</taxon>
        <taxon>Helianthus</taxon>
    </lineage>
</organism>
<dbReference type="AlphaFoldDB" id="A0A9K3MYP3"/>